<reference evidence="4" key="3">
    <citation type="submission" date="2015-04" db="UniProtKB">
        <authorList>
            <consortium name="EnsemblPlants"/>
        </authorList>
    </citation>
    <scope>IDENTIFICATION</scope>
    <source>
        <strain evidence="4">cv. Jemalong A17</strain>
    </source>
</reference>
<reference evidence="2 5" key="2">
    <citation type="journal article" date="2014" name="BMC Genomics">
        <title>An improved genome release (version Mt4.0) for the model legume Medicago truncatula.</title>
        <authorList>
            <person name="Tang H."/>
            <person name="Krishnakumar V."/>
            <person name="Bidwell S."/>
            <person name="Rosen B."/>
            <person name="Chan A."/>
            <person name="Zhou S."/>
            <person name="Gentzbittel L."/>
            <person name="Childs K.L."/>
            <person name="Yandell M."/>
            <person name="Gundlach H."/>
            <person name="Mayer K.F."/>
            <person name="Schwartz D.C."/>
            <person name="Town C.D."/>
        </authorList>
    </citation>
    <scope>GENOME REANNOTATION</scope>
    <source>
        <strain evidence="4 5">cv. Jemalong A17</strain>
    </source>
</reference>
<evidence type="ECO:0000313" key="3">
    <source>
        <dbReference type="EMBL" id="RHN44713.1"/>
    </source>
</evidence>
<dbReference type="PANTHER" id="PTHR34959">
    <property type="entry name" value="PROTEIN LAZY 1"/>
    <property type="match status" value="1"/>
</dbReference>
<dbReference type="PaxDb" id="3880-AES77964"/>
<dbReference type="PANTHER" id="PTHR34959:SF3">
    <property type="entry name" value="PROTEIN LAZY 1"/>
    <property type="match status" value="1"/>
</dbReference>
<dbReference type="STRING" id="3880.G7KUR7"/>
<dbReference type="GO" id="GO:0009630">
    <property type="term" value="P:gravitropism"/>
    <property type="evidence" value="ECO:0007669"/>
    <property type="project" value="InterPro"/>
</dbReference>
<dbReference type="InterPro" id="IPR038928">
    <property type="entry name" value="LAZY1"/>
</dbReference>
<dbReference type="EMBL" id="PSQE01000007">
    <property type="protein sequence ID" value="RHN44713.1"/>
    <property type="molecule type" value="Genomic_DNA"/>
</dbReference>
<reference evidence="6" key="4">
    <citation type="journal article" date="2018" name="Nat. Plants">
        <title>Whole-genome landscape of Medicago truncatula symbiotic genes.</title>
        <authorList>
            <person name="Pecrix Y."/>
            <person name="Staton S.E."/>
            <person name="Sallet E."/>
            <person name="Lelandais-Briere C."/>
            <person name="Moreau S."/>
            <person name="Carrere S."/>
            <person name="Blein T."/>
            <person name="Jardinaud M.F."/>
            <person name="Latrasse D."/>
            <person name="Zouine M."/>
            <person name="Zahm M."/>
            <person name="Kreplak J."/>
            <person name="Mayjonade B."/>
            <person name="Satge C."/>
            <person name="Perez M."/>
            <person name="Cauet S."/>
            <person name="Marande W."/>
            <person name="Chantry-Darmon C."/>
            <person name="Lopez-Roques C."/>
            <person name="Bouchez O."/>
            <person name="Berard A."/>
            <person name="Debelle F."/>
            <person name="Munos S."/>
            <person name="Bendahmane A."/>
            <person name="Berges H."/>
            <person name="Niebel A."/>
            <person name="Buitink J."/>
            <person name="Frugier F."/>
            <person name="Benhamed M."/>
            <person name="Crespi M."/>
            <person name="Gouzy J."/>
            <person name="Gamas P."/>
        </authorList>
    </citation>
    <scope>NUCLEOTIDE SEQUENCE [LARGE SCALE GENOMIC DNA]</scope>
    <source>
        <strain evidence="6">cv. Jemalong A17</strain>
    </source>
</reference>
<dbReference type="KEGG" id="mtr:11438291"/>
<keyword evidence="5" id="KW-1185">Reference proteome</keyword>
<dbReference type="EMBL" id="CM001223">
    <property type="protein sequence ID" value="AES77964.2"/>
    <property type="molecule type" value="Genomic_DNA"/>
</dbReference>
<protein>
    <submittedName>
        <fullName evidence="2">WRKY transcription factor-like protein</fullName>
    </submittedName>
</protein>
<reference evidence="3" key="5">
    <citation type="journal article" date="2018" name="Nat. Plants">
        <title>Whole-genome landscape of Medicago truncatula symbiotic genes.</title>
        <authorList>
            <person name="Pecrix Y."/>
            <person name="Gamas P."/>
            <person name="Carrere S."/>
        </authorList>
    </citation>
    <scope>NUCLEOTIDE SEQUENCE</scope>
    <source>
        <tissue evidence="3">Leaves</tissue>
    </source>
</reference>
<dbReference type="eggNOG" id="ENOG502QRWV">
    <property type="taxonomic scope" value="Eukaryota"/>
</dbReference>
<feature type="compositionally biased region" description="Basic residues" evidence="1">
    <location>
        <begin position="333"/>
        <end position="342"/>
    </location>
</feature>
<evidence type="ECO:0000313" key="6">
    <source>
        <dbReference type="Proteomes" id="UP000265566"/>
    </source>
</evidence>
<dbReference type="Proteomes" id="UP000002051">
    <property type="component" value="Unassembled WGS sequence"/>
</dbReference>
<organism evidence="2 5">
    <name type="scientific">Medicago truncatula</name>
    <name type="common">Barrel medic</name>
    <name type="synonym">Medicago tribuloides</name>
    <dbReference type="NCBI Taxonomy" id="3880"/>
    <lineage>
        <taxon>Eukaryota</taxon>
        <taxon>Viridiplantae</taxon>
        <taxon>Streptophyta</taxon>
        <taxon>Embryophyta</taxon>
        <taxon>Tracheophyta</taxon>
        <taxon>Spermatophyta</taxon>
        <taxon>Magnoliopsida</taxon>
        <taxon>eudicotyledons</taxon>
        <taxon>Gunneridae</taxon>
        <taxon>Pentapetalae</taxon>
        <taxon>rosids</taxon>
        <taxon>fabids</taxon>
        <taxon>Fabales</taxon>
        <taxon>Fabaceae</taxon>
        <taxon>Papilionoideae</taxon>
        <taxon>50 kb inversion clade</taxon>
        <taxon>NPAAA clade</taxon>
        <taxon>Hologalegina</taxon>
        <taxon>IRL clade</taxon>
        <taxon>Trifolieae</taxon>
        <taxon>Medicago</taxon>
    </lineage>
</organism>
<gene>
    <name evidence="4" type="primary">11438291</name>
    <name evidence="2" type="ordered locus">MTR_7g022360</name>
    <name evidence="3" type="ORF">MtrunA17_Chr7g0222391</name>
</gene>
<feature type="region of interest" description="Disordered" evidence="1">
    <location>
        <begin position="321"/>
        <end position="363"/>
    </location>
</feature>
<evidence type="ECO:0000313" key="2">
    <source>
        <dbReference type="EMBL" id="AES77964.2"/>
    </source>
</evidence>
<evidence type="ECO:0000313" key="5">
    <source>
        <dbReference type="Proteomes" id="UP000002051"/>
    </source>
</evidence>
<dbReference type="Gramene" id="rna38863">
    <property type="protein sequence ID" value="RHN44713.1"/>
    <property type="gene ID" value="gene38863"/>
</dbReference>
<accession>G7KUR7</accession>
<evidence type="ECO:0000313" key="4">
    <source>
        <dbReference type="EnsemblPlants" id="AES77964"/>
    </source>
</evidence>
<sequence length="383" mass="43040">MTLLGWMHRKFRQNSSTEPFKDLVIGNSCNCLSGQPSLDEEQNYHQKPNLGIRFNKQTQKTQNNFRKSFAGLESTREEHEEEYGRQSQDDDAMFDLFPGFLAIGTLGSDQPISSNLSTPSFPISVQTITENENEDEVTENDLKLINDELEKVLGAETKDDVLSYDSSSRNSHVSTGRSSHVSTGRSSHVSIVTISGKPIEGTDTNAVCPLQGYLFGTAVEMSETAVTSVGKKEHRTSLGELFQRSKLADEISFGMKFEKEFDKRNERDAEKYSSALNMVKEKLKKRMFHSCSKNSSSTNGANVDSASAETKLNKILHMFRKKVHPENSTVGHKSGKHRKNENKKKNMNDGGPNKGYLVHPEEDPSSYREHWIKTDADYLVLEL</sequence>
<dbReference type="EnsemblPlants" id="AES77964">
    <property type="protein sequence ID" value="AES77964"/>
    <property type="gene ID" value="MTR_7g022360"/>
</dbReference>
<proteinExistence type="predicted"/>
<feature type="compositionally biased region" description="Polar residues" evidence="1">
    <location>
        <begin position="164"/>
        <end position="183"/>
    </location>
</feature>
<accession>A0A0C3W2W5</accession>
<dbReference type="HOGENOM" id="CLU_040737_0_0_1"/>
<dbReference type="AlphaFoldDB" id="G7KUR7"/>
<evidence type="ECO:0000256" key="1">
    <source>
        <dbReference type="SAM" id="MobiDB-lite"/>
    </source>
</evidence>
<name>G7KUR7_MEDTR</name>
<dbReference type="Proteomes" id="UP000265566">
    <property type="component" value="Chromosome 7"/>
</dbReference>
<dbReference type="OrthoDB" id="780166at2759"/>
<feature type="region of interest" description="Disordered" evidence="1">
    <location>
        <begin position="163"/>
        <end position="183"/>
    </location>
</feature>
<dbReference type="GO" id="GO:2000012">
    <property type="term" value="P:regulation of auxin polar transport"/>
    <property type="evidence" value="ECO:0007669"/>
    <property type="project" value="InterPro"/>
</dbReference>
<reference evidence="2 5" key="1">
    <citation type="journal article" date="2011" name="Nature">
        <title>The Medicago genome provides insight into the evolution of rhizobial symbioses.</title>
        <authorList>
            <person name="Young N.D."/>
            <person name="Debelle F."/>
            <person name="Oldroyd G.E."/>
            <person name="Geurts R."/>
            <person name="Cannon S.B."/>
            <person name="Udvardi M.K."/>
            <person name="Benedito V.A."/>
            <person name="Mayer K.F."/>
            <person name="Gouzy J."/>
            <person name="Schoof H."/>
            <person name="Van de Peer Y."/>
            <person name="Proost S."/>
            <person name="Cook D.R."/>
            <person name="Meyers B.C."/>
            <person name="Spannagl M."/>
            <person name="Cheung F."/>
            <person name="De Mita S."/>
            <person name="Krishnakumar V."/>
            <person name="Gundlach H."/>
            <person name="Zhou S."/>
            <person name="Mudge J."/>
            <person name="Bharti A.K."/>
            <person name="Murray J.D."/>
            <person name="Naoumkina M.A."/>
            <person name="Rosen B."/>
            <person name="Silverstein K.A."/>
            <person name="Tang H."/>
            <person name="Rombauts S."/>
            <person name="Zhao P.X."/>
            <person name="Zhou P."/>
            <person name="Barbe V."/>
            <person name="Bardou P."/>
            <person name="Bechner M."/>
            <person name="Bellec A."/>
            <person name="Berger A."/>
            <person name="Berges H."/>
            <person name="Bidwell S."/>
            <person name="Bisseling T."/>
            <person name="Choisne N."/>
            <person name="Couloux A."/>
            <person name="Denny R."/>
            <person name="Deshpande S."/>
            <person name="Dai X."/>
            <person name="Doyle J.J."/>
            <person name="Dudez A.M."/>
            <person name="Farmer A.D."/>
            <person name="Fouteau S."/>
            <person name="Franken C."/>
            <person name="Gibelin C."/>
            <person name="Gish J."/>
            <person name="Goldstein S."/>
            <person name="Gonzalez A.J."/>
            <person name="Green P.J."/>
            <person name="Hallab A."/>
            <person name="Hartog M."/>
            <person name="Hua A."/>
            <person name="Humphray S.J."/>
            <person name="Jeong D.H."/>
            <person name="Jing Y."/>
            <person name="Jocker A."/>
            <person name="Kenton S.M."/>
            <person name="Kim D.J."/>
            <person name="Klee K."/>
            <person name="Lai H."/>
            <person name="Lang C."/>
            <person name="Lin S."/>
            <person name="Macmil S.L."/>
            <person name="Magdelenat G."/>
            <person name="Matthews L."/>
            <person name="McCorrison J."/>
            <person name="Monaghan E.L."/>
            <person name="Mun J.H."/>
            <person name="Najar F.Z."/>
            <person name="Nicholson C."/>
            <person name="Noirot C."/>
            <person name="O'Bleness M."/>
            <person name="Paule C.R."/>
            <person name="Poulain J."/>
            <person name="Prion F."/>
            <person name="Qin B."/>
            <person name="Qu C."/>
            <person name="Retzel E.F."/>
            <person name="Riddle C."/>
            <person name="Sallet E."/>
            <person name="Samain S."/>
            <person name="Samson N."/>
            <person name="Sanders I."/>
            <person name="Saurat O."/>
            <person name="Scarpelli C."/>
            <person name="Schiex T."/>
            <person name="Segurens B."/>
            <person name="Severin A.J."/>
            <person name="Sherrier D.J."/>
            <person name="Shi R."/>
            <person name="Sims S."/>
            <person name="Singer S.R."/>
            <person name="Sinharoy S."/>
            <person name="Sterck L."/>
            <person name="Viollet A."/>
            <person name="Wang B.B."/>
            <person name="Wang K."/>
            <person name="Wang M."/>
            <person name="Wang X."/>
            <person name="Warfsmann J."/>
            <person name="Weissenbach J."/>
            <person name="White D.D."/>
            <person name="White J.D."/>
            <person name="Wiley G.B."/>
            <person name="Wincker P."/>
            <person name="Xing Y."/>
            <person name="Yang L."/>
            <person name="Yao Z."/>
            <person name="Ying F."/>
            <person name="Zhai J."/>
            <person name="Zhou L."/>
            <person name="Zuber A."/>
            <person name="Denarie J."/>
            <person name="Dixon R.A."/>
            <person name="May G.D."/>
            <person name="Schwartz D.C."/>
            <person name="Rogers J."/>
            <person name="Quetier F."/>
            <person name="Town C.D."/>
            <person name="Roe B.A."/>
        </authorList>
    </citation>
    <scope>NUCLEOTIDE SEQUENCE [LARGE SCALE GENOMIC DNA]</scope>
    <source>
        <strain evidence="2">A17</strain>
        <strain evidence="4 5">cv. Jemalong A17</strain>
    </source>
</reference>